<feature type="transmembrane region" description="Helical" evidence="2">
    <location>
        <begin position="72"/>
        <end position="92"/>
    </location>
</feature>
<keyword evidence="2" id="KW-0472">Membrane</keyword>
<proteinExistence type="predicted"/>
<feature type="region of interest" description="Disordered" evidence="1">
    <location>
        <begin position="178"/>
        <end position="225"/>
    </location>
</feature>
<feature type="compositionally biased region" description="Basic and acidic residues" evidence="1">
    <location>
        <begin position="205"/>
        <end position="225"/>
    </location>
</feature>
<accession>A0A644WBB1</accession>
<keyword evidence="2" id="KW-0812">Transmembrane</keyword>
<comment type="caution">
    <text evidence="3">The sequence shown here is derived from an EMBL/GenBank/DDBJ whole genome shotgun (WGS) entry which is preliminary data.</text>
</comment>
<feature type="transmembrane region" description="Helical" evidence="2">
    <location>
        <begin position="112"/>
        <end position="130"/>
    </location>
</feature>
<evidence type="ECO:0000313" key="3">
    <source>
        <dbReference type="EMBL" id="MPM01116.1"/>
    </source>
</evidence>
<organism evidence="3">
    <name type="scientific">bioreactor metagenome</name>
    <dbReference type="NCBI Taxonomy" id="1076179"/>
    <lineage>
        <taxon>unclassified sequences</taxon>
        <taxon>metagenomes</taxon>
        <taxon>ecological metagenomes</taxon>
    </lineage>
</organism>
<dbReference type="AlphaFoldDB" id="A0A644WBB1"/>
<feature type="transmembrane region" description="Helical" evidence="2">
    <location>
        <begin position="12"/>
        <end position="31"/>
    </location>
</feature>
<reference evidence="3" key="1">
    <citation type="submission" date="2019-08" db="EMBL/GenBank/DDBJ databases">
        <authorList>
            <person name="Kucharzyk K."/>
            <person name="Murdoch R.W."/>
            <person name="Higgins S."/>
            <person name="Loffler F."/>
        </authorList>
    </citation>
    <scope>NUCLEOTIDE SEQUENCE</scope>
</reference>
<keyword evidence="2" id="KW-1133">Transmembrane helix</keyword>
<evidence type="ECO:0000256" key="2">
    <source>
        <dbReference type="SAM" id="Phobius"/>
    </source>
</evidence>
<gene>
    <name evidence="3" type="ORF">SDC9_47354</name>
</gene>
<protein>
    <submittedName>
        <fullName evidence="3">Uncharacterized protein</fullName>
    </submittedName>
</protein>
<feature type="compositionally biased region" description="Basic and acidic residues" evidence="1">
    <location>
        <begin position="178"/>
        <end position="193"/>
    </location>
</feature>
<dbReference type="EMBL" id="VSSQ01000775">
    <property type="protein sequence ID" value="MPM01116.1"/>
    <property type="molecule type" value="Genomic_DNA"/>
</dbReference>
<feature type="transmembrane region" description="Helical" evidence="2">
    <location>
        <begin position="37"/>
        <end position="60"/>
    </location>
</feature>
<sequence>MEKKERSQPVTSTLAFLLAVVGELFLLRGHLATGLSALSTIVLAELAFCVLILFGAGFTVTPKGWRGKTGSAIALTLYTAYLVFNLINFTFFKDLYLSCIVTEHKSYGPAVEAFKLVLVLIGTVAAIPVASGPKGREYMRGLERAVQRQQAEWARNGSDDSKSELDKTLGQIRKNLTPEERKKLLSELEKEDAGESQVGSSPPEAKPEPSSEKFSSDDWKGWNCG</sequence>
<evidence type="ECO:0000256" key="1">
    <source>
        <dbReference type="SAM" id="MobiDB-lite"/>
    </source>
</evidence>
<name>A0A644WBB1_9ZZZZ</name>